<dbReference type="InterPro" id="IPR041027">
    <property type="entry name" value="FtsK_alpha"/>
</dbReference>
<dbReference type="Pfam" id="PF17854">
    <property type="entry name" value="FtsK_alpha"/>
    <property type="match status" value="1"/>
</dbReference>
<dbReference type="AlphaFoldDB" id="A0A1F5VK08"/>
<dbReference type="InterPro" id="IPR018541">
    <property type="entry name" value="Ftsk_gamma"/>
</dbReference>
<evidence type="ECO:0000256" key="3">
    <source>
        <dbReference type="ARBA" id="ARBA00022840"/>
    </source>
</evidence>
<name>A0A1F5VK08_9BACT</name>
<keyword evidence="7" id="KW-1133">Transmembrane helix</keyword>
<keyword evidence="2 5" id="KW-0547">Nucleotide-binding</keyword>
<feature type="binding site" evidence="5">
    <location>
        <begin position="405"/>
        <end position="412"/>
    </location>
    <ligand>
        <name>ATP</name>
        <dbReference type="ChEBI" id="CHEBI:30616"/>
    </ligand>
</feature>
<dbReference type="EMBL" id="MFHD01000001">
    <property type="protein sequence ID" value="OGF63548.1"/>
    <property type="molecule type" value="Genomic_DNA"/>
</dbReference>
<evidence type="ECO:0000313" key="10">
    <source>
        <dbReference type="Proteomes" id="UP000179251"/>
    </source>
</evidence>
<dbReference type="GO" id="GO:0005524">
    <property type="term" value="F:ATP binding"/>
    <property type="evidence" value="ECO:0007669"/>
    <property type="project" value="UniProtKB-UniRule"/>
</dbReference>
<dbReference type="SUPFAM" id="SSF52540">
    <property type="entry name" value="P-loop containing nucleoside triphosphate hydrolases"/>
    <property type="match status" value="1"/>
</dbReference>
<dbReference type="InterPro" id="IPR036390">
    <property type="entry name" value="WH_DNA-bd_sf"/>
</dbReference>
<keyword evidence="4" id="KW-0238">DNA-binding</keyword>
<keyword evidence="7" id="KW-0472">Membrane</keyword>
<evidence type="ECO:0000313" key="9">
    <source>
        <dbReference type="EMBL" id="OGF63548.1"/>
    </source>
</evidence>
<evidence type="ECO:0000256" key="1">
    <source>
        <dbReference type="ARBA" id="ARBA00006474"/>
    </source>
</evidence>
<dbReference type="CDD" id="cd01127">
    <property type="entry name" value="TrwB_TraG_TraD_VirD4"/>
    <property type="match status" value="1"/>
</dbReference>
<dbReference type="Pfam" id="PF09397">
    <property type="entry name" value="FtsK_gamma"/>
    <property type="match status" value="1"/>
</dbReference>
<dbReference type="InterPro" id="IPR002543">
    <property type="entry name" value="FtsK_dom"/>
</dbReference>
<feature type="region of interest" description="Disordered" evidence="6">
    <location>
        <begin position="237"/>
        <end position="276"/>
    </location>
</feature>
<accession>A0A1F5VK08</accession>
<dbReference type="PANTHER" id="PTHR22683:SF41">
    <property type="entry name" value="DNA TRANSLOCASE FTSK"/>
    <property type="match status" value="1"/>
</dbReference>
<feature type="compositionally biased region" description="Basic and acidic residues" evidence="6">
    <location>
        <begin position="721"/>
        <end position="732"/>
    </location>
</feature>
<evidence type="ECO:0000256" key="4">
    <source>
        <dbReference type="ARBA" id="ARBA00023125"/>
    </source>
</evidence>
<comment type="caution">
    <text evidence="9">The sequence shown here is derived from an EMBL/GenBank/DDBJ whole genome shotgun (WGS) entry which is preliminary data.</text>
</comment>
<dbReference type="Gene3D" id="3.40.50.300">
    <property type="entry name" value="P-loop containing nucleotide triphosphate hydrolases"/>
    <property type="match status" value="1"/>
</dbReference>
<protein>
    <recommendedName>
        <fullName evidence="8">FtsK domain-containing protein</fullName>
    </recommendedName>
</protein>
<feature type="transmembrane region" description="Helical" evidence="7">
    <location>
        <begin position="133"/>
        <end position="154"/>
    </location>
</feature>
<dbReference type="InterPro" id="IPR036388">
    <property type="entry name" value="WH-like_DNA-bd_sf"/>
</dbReference>
<proteinExistence type="inferred from homology"/>
<dbReference type="Proteomes" id="UP000179251">
    <property type="component" value="Unassembled WGS sequence"/>
</dbReference>
<dbReference type="PROSITE" id="PS50901">
    <property type="entry name" value="FTSK"/>
    <property type="match status" value="1"/>
</dbReference>
<feature type="transmembrane region" description="Helical" evidence="7">
    <location>
        <begin position="28"/>
        <end position="46"/>
    </location>
</feature>
<feature type="transmembrane region" description="Helical" evidence="7">
    <location>
        <begin position="93"/>
        <end position="113"/>
    </location>
</feature>
<reference evidence="9 10" key="1">
    <citation type="journal article" date="2016" name="Nat. Commun.">
        <title>Thousands of microbial genomes shed light on interconnected biogeochemical processes in an aquifer system.</title>
        <authorList>
            <person name="Anantharaman K."/>
            <person name="Brown C.T."/>
            <person name="Hug L.A."/>
            <person name="Sharon I."/>
            <person name="Castelle C.J."/>
            <person name="Probst A.J."/>
            <person name="Thomas B.C."/>
            <person name="Singh A."/>
            <person name="Wilkins M.J."/>
            <person name="Karaoz U."/>
            <person name="Brodie E.L."/>
            <person name="Williams K.H."/>
            <person name="Hubbard S.S."/>
            <person name="Banfield J.F."/>
        </authorList>
    </citation>
    <scope>NUCLEOTIDE SEQUENCE [LARGE SCALE GENOMIC DNA]</scope>
</reference>
<organism evidence="9 10">
    <name type="scientific">Candidatus Giovannonibacteria bacterium RIFCSPHIGHO2_01_FULL_45_23</name>
    <dbReference type="NCBI Taxonomy" id="1798325"/>
    <lineage>
        <taxon>Bacteria</taxon>
        <taxon>Candidatus Giovannoniibacteriota</taxon>
    </lineage>
</organism>
<evidence type="ECO:0000256" key="5">
    <source>
        <dbReference type="PROSITE-ProRule" id="PRU00289"/>
    </source>
</evidence>
<dbReference type="Pfam" id="PF01580">
    <property type="entry name" value="FtsK_SpoIIIE"/>
    <property type="match status" value="1"/>
</dbReference>
<feature type="region of interest" description="Disordered" evidence="6">
    <location>
        <begin position="719"/>
        <end position="785"/>
    </location>
</feature>
<evidence type="ECO:0000256" key="2">
    <source>
        <dbReference type="ARBA" id="ARBA00022741"/>
    </source>
</evidence>
<gene>
    <name evidence="9" type="ORF">A2834_04515</name>
</gene>
<feature type="domain" description="FtsK" evidence="8">
    <location>
        <begin position="388"/>
        <end position="580"/>
    </location>
</feature>
<feature type="compositionally biased region" description="Acidic residues" evidence="6">
    <location>
        <begin position="745"/>
        <end position="757"/>
    </location>
</feature>
<dbReference type="Gene3D" id="3.30.980.40">
    <property type="match status" value="1"/>
</dbReference>
<dbReference type="SMART" id="SM00843">
    <property type="entry name" value="Ftsk_gamma"/>
    <property type="match status" value="1"/>
</dbReference>
<feature type="compositionally biased region" description="Basic and acidic residues" evidence="6">
    <location>
        <begin position="247"/>
        <end position="256"/>
    </location>
</feature>
<dbReference type="SUPFAM" id="SSF46785">
    <property type="entry name" value="Winged helix' DNA-binding domain"/>
    <property type="match status" value="1"/>
</dbReference>
<evidence type="ECO:0000259" key="8">
    <source>
        <dbReference type="PROSITE" id="PS50901"/>
    </source>
</evidence>
<evidence type="ECO:0000256" key="6">
    <source>
        <dbReference type="SAM" id="MobiDB-lite"/>
    </source>
</evidence>
<dbReference type="InterPro" id="IPR027417">
    <property type="entry name" value="P-loop_NTPase"/>
</dbReference>
<dbReference type="STRING" id="1798325.A2834_04515"/>
<evidence type="ECO:0000256" key="7">
    <source>
        <dbReference type="SAM" id="Phobius"/>
    </source>
</evidence>
<keyword evidence="3 5" id="KW-0067">ATP-binding</keyword>
<sequence>MAKRKNKEKNEIKKPRWHENLRPETKNSIWAILAFAVSVVLALSYFDEAGLIGGASQRALVWLFGKGFWLASLAFFLAGLSFLFSLGGRIFKTTLIGGFLFLISSLAISDILFGEYTGGYVGFFASYPALKLFDFWASLVIFAALLVASLLVMLNASLRFKKRAIEEMEKREPQPKLPLGEVVAPLSSSTPSGGKKPGFWEVSKPGFEEPGGVFPESGKAAEDSQYLFNPSRLFFKKSPPKPPAVERTARRPEFKYEPPPLDLLEDDKGTPSSGDIKANANIIKRTLQNFGIDVEMSEVSVGPSVTQYTLKPAEGVKLARITALQNDLALALAAHPLRIEAPIPSRSLVGIEVPNRSIALVGLRSLLGMEEFKGSGPLTFILGRDVSGRAVFADVAKMPHFLIAGATGSGKSIAIHTLIVSLLYKNSPEFLRFLMIDPKRVELTIYNSLPHLLAPVITDAKKSIISLRWAVREMERRYQKLEEVGARDIVSYNTEMIKEKSYDEIFPNILIIIDELADLMAAYPREMEASVVRLAQMSRAVGIHLIISTQRPSVEVITGLIKANITARVALQVASGVDSRTILDMSGAEKLLGNGDMLYLAGDTSKPRRIQGAFISEKEVKKVVGYVVEATEEFETEPIDLDLKLPEVRGGPPAGGWEVGSGTEGEEIDDELYEEAKNLVVEAQKASASYLQRRLRIGYARAASILDMLEDRGVIGPGEGAKPREVLVKRPTDPLGGPTAKWEEGVADEEEEENEDITEAKQENKKPPAKRASGDDDIPYTNFDF</sequence>
<feature type="transmembrane region" description="Helical" evidence="7">
    <location>
        <begin position="66"/>
        <end position="86"/>
    </location>
</feature>
<dbReference type="Gene3D" id="1.10.10.10">
    <property type="entry name" value="Winged helix-like DNA-binding domain superfamily/Winged helix DNA-binding domain"/>
    <property type="match status" value="1"/>
</dbReference>
<comment type="similarity">
    <text evidence="1">Belongs to the FtsK/SpoIIIE/SftA family.</text>
</comment>
<keyword evidence="7" id="KW-0812">Transmembrane</keyword>
<dbReference type="PANTHER" id="PTHR22683">
    <property type="entry name" value="SPORULATION PROTEIN RELATED"/>
    <property type="match status" value="1"/>
</dbReference>
<dbReference type="InterPro" id="IPR050206">
    <property type="entry name" value="FtsK/SpoIIIE/SftA"/>
</dbReference>
<dbReference type="GO" id="GO:0003677">
    <property type="term" value="F:DNA binding"/>
    <property type="evidence" value="ECO:0007669"/>
    <property type="project" value="UniProtKB-KW"/>
</dbReference>